<dbReference type="OrthoDB" id="10416214at2759"/>
<protein>
    <submittedName>
        <fullName evidence="1">Uncharacterized protein</fullName>
    </submittedName>
</protein>
<evidence type="ECO:0000313" key="2">
    <source>
        <dbReference type="Proteomes" id="UP000887013"/>
    </source>
</evidence>
<reference evidence="1" key="1">
    <citation type="submission" date="2020-08" db="EMBL/GenBank/DDBJ databases">
        <title>Multicomponent nature underlies the extraordinary mechanical properties of spider dragline silk.</title>
        <authorList>
            <person name="Kono N."/>
            <person name="Nakamura H."/>
            <person name="Mori M."/>
            <person name="Yoshida Y."/>
            <person name="Ohtoshi R."/>
            <person name="Malay A.D."/>
            <person name="Moran D.A.P."/>
            <person name="Tomita M."/>
            <person name="Numata K."/>
            <person name="Arakawa K."/>
        </authorList>
    </citation>
    <scope>NUCLEOTIDE SEQUENCE</scope>
</reference>
<keyword evidence="2" id="KW-1185">Reference proteome</keyword>
<dbReference type="Proteomes" id="UP000887013">
    <property type="component" value="Unassembled WGS sequence"/>
</dbReference>
<dbReference type="EMBL" id="BMAW01098819">
    <property type="protein sequence ID" value="GFS86776.1"/>
    <property type="molecule type" value="Genomic_DNA"/>
</dbReference>
<gene>
    <name evidence="1" type="ORF">NPIL_140672</name>
</gene>
<comment type="caution">
    <text evidence="1">The sequence shown here is derived from an EMBL/GenBank/DDBJ whole genome shotgun (WGS) entry which is preliminary data.</text>
</comment>
<dbReference type="AlphaFoldDB" id="A0A8X6T7Z5"/>
<evidence type="ECO:0000313" key="1">
    <source>
        <dbReference type="EMBL" id="GFS86776.1"/>
    </source>
</evidence>
<proteinExistence type="predicted"/>
<accession>A0A8X6T7Z5</accession>
<name>A0A8X6T7Z5_NEPPI</name>
<sequence>MPPISSNPPIHQRESLPLSPLVPGVPAPLDSRSGVAIAASVDIGKELVRWPVVQSRGGGLTYHLKTDKRDSAITTFEDSFASFSRNISCGGELIIIFSILKSLAFDGLDDCRLPSSSFESVSVLWSNLSPSSWFTSSYGSVRPQEGLSEHRTHLNDLMGCHFLFV</sequence>
<organism evidence="1 2">
    <name type="scientific">Nephila pilipes</name>
    <name type="common">Giant wood spider</name>
    <name type="synonym">Nephila maculata</name>
    <dbReference type="NCBI Taxonomy" id="299642"/>
    <lineage>
        <taxon>Eukaryota</taxon>
        <taxon>Metazoa</taxon>
        <taxon>Ecdysozoa</taxon>
        <taxon>Arthropoda</taxon>
        <taxon>Chelicerata</taxon>
        <taxon>Arachnida</taxon>
        <taxon>Araneae</taxon>
        <taxon>Araneomorphae</taxon>
        <taxon>Entelegynae</taxon>
        <taxon>Araneoidea</taxon>
        <taxon>Nephilidae</taxon>
        <taxon>Nephila</taxon>
    </lineage>
</organism>